<dbReference type="InterPro" id="IPR004090">
    <property type="entry name" value="Chemotax_Me-accpt_rcpt"/>
</dbReference>
<keyword evidence="4" id="KW-0175">Coiled coil</keyword>
<dbReference type="Pfam" id="PF00015">
    <property type="entry name" value="MCPsignal"/>
    <property type="match status" value="1"/>
</dbReference>
<dbReference type="GeneID" id="74527624"/>
<evidence type="ECO:0000256" key="4">
    <source>
        <dbReference type="SAM" id="Coils"/>
    </source>
</evidence>
<feature type="coiled-coil region" evidence="4">
    <location>
        <begin position="338"/>
        <end position="375"/>
    </location>
</feature>
<feature type="compositionally biased region" description="Acidic residues" evidence="5">
    <location>
        <begin position="781"/>
        <end position="807"/>
    </location>
</feature>
<dbReference type="Proteomes" id="UP001058330">
    <property type="component" value="Chromosome"/>
</dbReference>
<keyword evidence="6" id="KW-0472">Membrane</keyword>
<feature type="region of interest" description="Disordered" evidence="5">
    <location>
        <begin position="725"/>
        <end position="825"/>
    </location>
</feature>
<sequence>MRIARFVPEVLRRSYLRKFLLVLVVVAGVMGGLGFYISGMVTEEVRADAHSELEMVASLEAEELSSWLEGYTRTARMFSEYDAIRSGNPDAIDTALEREKDQLPSEVLAVHYVKPSNGDIVHSTDAVLETKTIADLEVSWTTGSLTMNDGVAISEVYRYAGGQRLAFLSPVAGRDAAVMIVVDASRHAQTISEPIEGSHTQVVTADGVVAFDKYHSNVLQQYRGDSSTPALDAAVSGETGVIERDGKVVGHAPVEGTDWAVLIQAPPESTYALATLVERDITILIGVALGGLGLVGLVIGRGTVVSLRRLRGRAETLASGDLDVDLSTSRVDEFGALTNSFAEMRDNLKDRIEAAEEAQEDLAAAAADYQATMDRVATGDLTVRTSVEPDDDAMAAVGDGIDSMVDELEDTIGQVATFAATVDTAGERVTAGTEEVTSASERVEQATADISDGASTQATLLDEVSTEMQDLSATVQEVAASADELASLATEASERGQDGRDASAAVHEEMAAIDDRVAAAADGVEALRDEVAEIGEVVDLIEDIADQTNLLALNASIEAARAGEAGKGFAVVADSVKQLATETAEATTEIASSIDEVETAADETVSEVNAARERVSNGAETVADSVQAIDEAVDRLDEVDDGVAAIDAATASQAEAAQSVALRADEAVEIASETQSEAADVAAAAREQNDAMMGVAGQIQELSGTTEELRALADRFEVRTDEVETLDGENHAIEAEATDEPTPLPEGAEPNVAAEPSGEPDGGHSSDGADDAHIDGNSEPETPDDTPESGAPEDIDVVPEPDVDDDVLSSPTLSELAADGTGDDE</sequence>
<dbReference type="Gene3D" id="6.10.250.1910">
    <property type="match status" value="1"/>
</dbReference>
<feature type="transmembrane region" description="Helical" evidence="6">
    <location>
        <begin position="20"/>
        <end position="41"/>
    </location>
</feature>
<gene>
    <name evidence="9" type="ORF">KU306_01975</name>
</gene>
<comment type="similarity">
    <text evidence="2">Belongs to the methyl-accepting chemotaxis (MCP) protein family.</text>
</comment>
<evidence type="ECO:0000313" key="9">
    <source>
        <dbReference type="EMBL" id="UVE50686.1"/>
    </source>
</evidence>
<feature type="compositionally biased region" description="Basic and acidic residues" evidence="5">
    <location>
        <begin position="725"/>
        <end position="734"/>
    </location>
</feature>
<dbReference type="Pfam" id="PF00672">
    <property type="entry name" value="HAMP"/>
    <property type="match status" value="1"/>
</dbReference>
<reference evidence="9" key="1">
    <citation type="submission" date="2021-07" db="EMBL/GenBank/DDBJ databases">
        <title>Studies on halocins as antimicrobial molecules from haloarchaea.</title>
        <authorList>
            <person name="Kumar S."/>
            <person name="Khare S.K."/>
        </authorList>
    </citation>
    <scope>NUCLEOTIDE SEQUENCE</scope>
    <source>
        <strain evidence="9">NCIM 5678</strain>
    </source>
</reference>
<dbReference type="PANTHER" id="PTHR32089">
    <property type="entry name" value="METHYL-ACCEPTING CHEMOTAXIS PROTEIN MCPB"/>
    <property type="match status" value="1"/>
</dbReference>
<dbReference type="SUPFAM" id="SSF58104">
    <property type="entry name" value="Methyl-accepting chemotaxis protein (MCP) signaling domain"/>
    <property type="match status" value="1"/>
</dbReference>
<dbReference type="SMART" id="SM00283">
    <property type="entry name" value="MA"/>
    <property type="match status" value="1"/>
</dbReference>
<dbReference type="RefSeq" id="WP_258302714.1">
    <property type="nucleotide sequence ID" value="NZ_CP078063.1"/>
</dbReference>
<dbReference type="CDD" id="cd06225">
    <property type="entry name" value="HAMP"/>
    <property type="match status" value="1"/>
</dbReference>
<evidence type="ECO:0000256" key="5">
    <source>
        <dbReference type="SAM" id="MobiDB-lite"/>
    </source>
</evidence>
<dbReference type="EMBL" id="CP078063">
    <property type="protein sequence ID" value="UVE50686.1"/>
    <property type="molecule type" value="Genomic_DNA"/>
</dbReference>
<evidence type="ECO:0000259" key="8">
    <source>
        <dbReference type="PROSITE" id="PS50885"/>
    </source>
</evidence>
<keyword evidence="6" id="KW-1133">Transmembrane helix</keyword>
<keyword evidence="1 3" id="KW-0807">Transducer</keyword>
<dbReference type="PRINTS" id="PR00260">
    <property type="entry name" value="CHEMTRNSDUCR"/>
</dbReference>
<proteinExistence type="inferred from homology"/>
<name>A0ABY5REB3_HALLR</name>
<accession>A0ABY5REB3</accession>
<feature type="domain" description="HAMP" evidence="8">
    <location>
        <begin position="360"/>
        <end position="413"/>
    </location>
</feature>
<evidence type="ECO:0000256" key="2">
    <source>
        <dbReference type="ARBA" id="ARBA00029447"/>
    </source>
</evidence>
<evidence type="ECO:0000259" key="7">
    <source>
        <dbReference type="PROSITE" id="PS50111"/>
    </source>
</evidence>
<dbReference type="InterPro" id="IPR003660">
    <property type="entry name" value="HAMP_dom"/>
</dbReference>
<evidence type="ECO:0000256" key="1">
    <source>
        <dbReference type="ARBA" id="ARBA00023224"/>
    </source>
</evidence>
<dbReference type="PANTHER" id="PTHR32089:SF112">
    <property type="entry name" value="LYSOZYME-LIKE PROTEIN-RELATED"/>
    <property type="match status" value="1"/>
</dbReference>
<organism evidence="9 10">
    <name type="scientific">Haloferax larsenii</name>
    <dbReference type="NCBI Taxonomy" id="302484"/>
    <lineage>
        <taxon>Archaea</taxon>
        <taxon>Methanobacteriati</taxon>
        <taxon>Methanobacteriota</taxon>
        <taxon>Stenosarchaea group</taxon>
        <taxon>Halobacteria</taxon>
        <taxon>Halobacteriales</taxon>
        <taxon>Haloferacaceae</taxon>
        <taxon>Haloferax</taxon>
    </lineage>
</organism>
<keyword evidence="10" id="KW-1185">Reference proteome</keyword>
<protein>
    <submittedName>
        <fullName evidence="9">Methyl-accepting chemotaxis protein</fullName>
    </submittedName>
</protein>
<evidence type="ECO:0000313" key="10">
    <source>
        <dbReference type="Proteomes" id="UP001058330"/>
    </source>
</evidence>
<dbReference type="CDD" id="cd11386">
    <property type="entry name" value="MCP_signal"/>
    <property type="match status" value="1"/>
</dbReference>
<dbReference type="PROSITE" id="PS50885">
    <property type="entry name" value="HAMP"/>
    <property type="match status" value="2"/>
</dbReference>
<evidence type="ECO:0000256" key="3">
    <source>
        <dbReference type="PROSITE-ProRule" id="PRU00284"/>
    </source>
</evidence>
<dbReference type="Gene3D" id="1.10.287.950">
    <property type="entry name" value="Methyl-accepting chemotaxis protein"/>
    <property type="match status" value="1"/>
</dbReference>
<feature type="domain" description="HAMP" evidence="8">
    <location>
        <begin position="301"/>
        <end position="353"/>
    </location>
</feature>
<keyword evidence="6" id="KW-0812">Transmembrane</keyword>
<dbReference type="InterPro" id="IPR004089">
    <property type="entry name" value="MCPsignal_dom"/>
</dbReference>
<evidence type="ECO:0000256" key="6">
    <source>
        <dbReference type="SAM" id="Phobius"/>
    </source>
</evidence>
<feature type="domain" description="Methyl-accepting transducer" evidence="7">
    <location>
        <begin position="432"/>
        <end position="668"/>
    </location>
</feature>
<dbReference type="SMART" id="SM00304">
    <property type="entry name" value="HAMP"/>
    <property type="match status" value="3"/>
</dbReference>
<dbReference type="PROSITE" id="PS50111">
    <property type="entry name" value="CHEMOTAXIS_TRANSDUC_2"/>
    <property type="match status" value="1"/>
</dbReference>